<evidence type="ECO:0000313" key="11">
    <source>
        <dbReference type="Proteomes" id="UP001595880"/>
    </source>
</evidence>
<dbReference type="CDD" id="cd13553">
    <property type="entry name" value="PBP2_NrtA_CpmA_like"/>
    <property type="match status" value="1"/>
</dbReference>
<evidence type="ECO:0000313" key="10">
    <source>
        <dbReference type="EMBL" id="MFC4387031.1"/>
    </source>
</evidence>
<accession>A0ABV8VTH9</accession>
<dbReference type="PROSITE" id="PS51257">
    <property type="entry name" value="PROKAR_LIPOPROTEIN"/>
    <property type="match status" value="1"/>
</dbReference>
<sequence length="329" mass="35321">MKRFTALLSILLFAGLLAACGSASGSSEEKEQVVIGYFPNINHVPSMIAKEKGYYEEQLGDNIEIVYKTFSGGSDFMTALKTGEVDAGLVGPGPAMNNYTTGTDVKIIGAGSTGGTVILAREGSGIETVEDIDGKTFITPHVGCTHDVQFETSMKELGITSERINGTMVHTTGKPATYQSMFESGKVDVAVAPEPWAAVLAQETGAKVIISTDDVAFGNTLPASVLVSSGELIENDPELVQKIVNAHKDATAFINENPEEAKEIAIKDIKEITDQELSKEVIDQAWENIGFTYKVDAEAIQAFGDSSYALDFLKEKPDFTNLIDTQFIQ</sequence>
<feature type="chain" id="PRO_5045613418" evidence="9">
    <location>
        <begin position="19"/>
        <end position="329"/>
    </location>
</feature>
<organism evidence="10 11">
    <name type="scientific">Gracilibacillus marinus</name>
    <dbReference type="NCBI Taxonomy" id="630535"/>
    <lineage>
        <taxon>Bacteria</taxon>
        <taxon>Bacillati</taxon>
        <taxon>Bacillota</taxon>
        <taxon>Bacilli</taxon>
        <taxon>Bacillales</taxon>
        <taxon>Bacillaceae</taxon>
        <taxon>Gracilibacillus</taxon>
    </lineage>
</organism>
<dbReference type="RefSeq" id="WP_390196344.1">
    <property type="nucleotide sequence ID" value="NZ_JBHSDV010000001.1"/>
</dbReference>
<name>A0ABV8VTH9_9BACI</name>
<dbReference type="PANTHER" id="PTHR30024:SF47">
    <property type="entry name" value="TAURINE-BINDING PERIPLASMIC PROTEIN"/>
    <property type="match status" value="1"/>
</dbReference>
<evidence type="ECO:0000256" key="1">
    <source>
        <dbReference type="ARBA" id="ARBA00004418"/>
    </source>
</evidence>
<proteinExistence type="inferred from homology"/>
<keyword evidence="11" id="KW-1185">Reference proteome</keyword>
<dbReference type="Pfam" id="PF13379">
    <property type="entry name" value="NMT1_2"/>
    <property type="match status" value="1"/>
</dbReference>
<keyword evidence="8" id="KW-0472">Membrane</keyword>
<dbReference type="InterPro" id="IPR010067">
    <property type="entry name" value="ABC_SsuA_sub-bd"/>
</dbReference>
<evidence type="ECO:0000256" key="3">
    <source>
        <dbReference type="ARBA" id="ARBA00010742"/>
    </source>
</evidence>
<dbReference type="InterPro" id="IPR044527">
    <property type="entry name" value="NrtA/CpmA_ABC-bd_dom"/>
</dbReference>
<evidence type="ECO:0000256" key="7">
    <source>
        <dbReference type="ARBA" id="ARBA00022729"/>
    </source>
</evidence>
<evidence type="ECO:0000256" key="8">
    <source>
        <dbReference type="ARBA" id="ARBA00023136"/>
    </source>
</evidence>
<comment type="similarity">
    <text evidence="3">Belongs to the bacterial solute-binding protein SsuA/TauA family.</text>
</comment>
<gene>
    <name evidence="10" type="ORF">ACFOZ1_04330</name>
</gene>
<evidence type="ECO:0000256" key="9">
    <source>
        <dbReference type="SAM" id="SignalP"/>
    </source>
</evidence>
<evidence type="ECO:0000256" key="6">
    <source>
        <dbReference type="ARBA" id="ARBA00022519"/>
    </source>
</evidence>
<dbReference type="EMBL" id="JBHSDV010000001">
    <property type="protein sequence ID" value="MFC4387031.1"/>
    <property type="molecule type" value="Genomic_DNA"/>
</dbReference>
<dbReference type="NCBIfam" id="TIGR01728">
    <property type="entry name" value="SsuA_fam"/>
    <property type="match status" value="1"/>
</dbReference>
<evidence type="ECO:0000256" key="4">
    <source>
        <dbReference type="ARBA" id="ARBA00022448"/>
    </source>
</evidence>
<dbReference type="PANTHER" id="PTHR30024">
    <property type="entry name" value="ALIPHATIC SULFONATES-BINDING PROTEIN-RELATED"/>
    <property type="match status" value="1"/>
</dbReference>
<keyword evidence="4" id="KW-0813">Transport</keyword>
<keyword evidence="7 9" id="KW-0732">Signal</keyword>
<dbReference type="Gene3D" id="3.40.190.10">
    <property type="entry name" value="Periplasmic binding protein-like II"/>
    <property type="match status" value="2"/>
</dbReference>
<evidence type="ECO:0000256" key="5">
    <source>
        <dbReference type="ARBA" id="ARBA00022475"/>
    </source>
</evidence>
<comment type="subcellular location">
    <subcellularLocation>
        <location evidence="2">Cell inner membrane</location>
    </subcellularLocation>
    <subcellularLocation>
        <location evidence="1">Periplasm</location>
    </subcellularLocation>
</comment>
<keyword evidence="6" id="KW-0997">Cell inner membrane</keyword>
<keyword evidence="5" id="KW-1003">Cell membrane</keyword>
<comment type="caution">
    <text evidence="10">The sequence shown here is derived from an EMBL/GenBank/DDBJ whole genome shotgun (WGS) entry which is preliminary data.</text>
</comment>
<evidence type="ECO:0000256" key="2">
    <source>
        <dbReference type="ARBA" id="ARBA00004533"/>
    </source>
</evidence>
<feature type="signal peptide" evidence="9">
    <location>
        <begin position="1"/>
        <end position="18"/>
    </location>
</feature>
<reference evidence="11" key="1">
    <citation type="journal article" date="2019" name="Int. J. Syst. Evol. Microbiol.">
        <title>The Global Catalogue of Microorganisms (GCM) 10K type strain sequencing project: providing services to taxonomists for standard genome sequencing and annotation.</title>
        <authorList>
            <consortium name="The Broad Institute Genomics Platform"/>
            <consortium name="The Broad Institute Genome Sequencing Center for Infectious Disease"/>
            <person name="Wu L."/>
            <person name="Ma J."/>
        </authorList>
    </citation>
    <scope>NUCLEOTIDE SEQUENCE [LARGE SCALE GENOMIC DNA]</scope>
    <source>
        <strain evidence="11">KACC 14058</strain>
    </source>
</reference>
<protein>
    <submittedName>
        <fullName evidence="10">ABC transporter substrate-binding protein</fullName>
    </submittedName>
</protein>
<dbReference type="SUPFAM" id="SSF53850">
    <property type="entry name" value="Periplasmic binding protein-like II"/>
    <property type="match status" value="1"/>
</dbReference>
<dbReference type="Proteomes" id="UP001595880">
    <property type="component" value="Unassembled WGS sequence"/>
</dbReference>